<dbReference type="InterPro" id="IPR049704">
    <property type="entry name" value="Aminotrans_3_PPA_site"/>
</dbReference>
<dbReference type="GO" id="GO:0008483">
    <property type="term" value="F:transaminase activity"/>
    <property type="evidence" value="ECO:0007669"/>
    <property type="project" value="UniProtKB-KW"/>
</dbReference>
<evidence type="ECO:0000256" key="4">
    <source>
        <dbReference type="ARBA" id="ARBA00022898"/>
    </source>
</evidence>
<dbReference type="InterPro" id="IPR015421">
    <property type="entry name" value="PyrdxlP-dep_Trfase_major"/>
</dbReference>
<evidence type="ECO:0000313" key="6">
    <source>
        <dbReference type="EMBL" id="GGF29284.1"/>
    </source>
</evidence>
<dbReference type="Pfam" id="PF00202">
    <property type="entry name" value="Aminotran_3"/>
    <property type="match status" value="1"/>
</dbReference>
<dbReference type="PIRSF" id="PIRSF000521">
    <property type="entry name" value="Transaminase_4ab_Lys_Orn"/>
    <property type="match status" value="1"/>
</dbReference>
<dbReference type="RefSeq" id="WP_137403206.1">
    <property type="nucleotide sequence ID" value="NZ_BMIU01000007.1"/>
</dbReference>
<name>A0ABQ1UXR8_9BACT</name>
<dbReference type="Gene3D" id="3.40.640.10">
    <property type="entry name" value="Type I PLP-dependent aspartate aminotransferase-like (Major domain)"/>
    <property type="match status" value="1"/>
</dbReference>
<keyword evidence="3" id="KW-0808">Transferase</keyword>
<evidence type="ECO:0000256" key="3">
    <source>
        <dbReference type="ARBA" id="ARBA00022679"/>
    </source>
</evidence>
<dbReference type="Proteomes" id="UP000647339">
    <property type="component" value="Unassembled WGS sequence"/>
</dbReference>
<gene>
    <name evidence="6" type="primary">argD</name>
    <name evidence="6" type="ORF">GCM10011339_16890</name>
</gene>
<sequence>MNNRQLFLSNLAQTTDFPLLIEIDKAEGIYMYGPNGQKYIDLISGIGVSNVGHRHPRVVAAIQEQLDRYMHLMVYGEYVQSPQTLLAKALTDTLPENLDNVYLVNSGSEAVEGALKLAKRYTGRREIISCVNAYHGSSHGALSVGGNEVFKRAYRPLLPGIRNVDFNAIDQLDLITEETAAVIVETVQGEAGIRVGSKAYFQALRQRCDEMGTLLILDEIQAGFGRTGKFWAFEHYDIAPDIVVCAKGMGGGMPIGAFIASQSIMAVFKNNPLLGHITTFGGHPVSCAASLATIEVLHQEQLVPKVETKANLFKTYLKHPKIKGIRNKGLMMAVEFESFEVLKPVIDRAIELGIITDWFLFCEDSMRIAPPLTITEEEIKKACTIILQSIEENCA</sequence>
<keyword evidence="2 6" id="KW-0032">Aminotransferase</keyword>
<dbReference type="InterPro" id="IPR050103">
    <property type="entry name" value="Class-III_PLP-dep_AT"/>
</dbReference>
<comment type="caution">
    <text evidence="6">The sequence shown here is derived from an EMBL/GenBank/DDBJ whole genome shotgun (WGS) entry which is preliminary data.</text>
</comment>
<proteinExistence type="inferred from homology"/>
<evidence type="ECO:0000256" key="5">
    <source>
        <dbReference type="RuleBase" id="RU003560"/>
    </source>
</evidence>
<evidence type="ECO:0000256" key="1">
    <source>
        <dbReference type="ARBA" id="ARBA00001933"/>
    </source>
</evidence>
<comment type="similarity">
    <text evidence="5">Belongs to the class-III pyridoxal-phosphate-dependent aminotransferase family.</text>
</comment>
<dbReference type="SUPFAM" id="SSF53383">
    <property type="entry name" value="PLP-dependent transferases"/>
    <property type="match status" value="1"/>
</dbReference>
<dbReference type="Gene3D" id="3.90.1150.10">
    <property type="entry name" value="Aspartate Aminotransferase, domain 1"/>
    <property type="match status" value="1"/>
</dbReference>
<dbReference type="PANTHER" id="PTHR11986">
    <property type="entry name" value="AMINOTRANSFERASE CLASS III"/>
    <property type="match status" value="1"/>
</dbReference>
<keyword evidence="4 5" id="KW-0663">Pyridoxal phosphate</keyword>
<dbReference type="PROSITE" id="PS00600">
    <property type="entry name" value="AA_TRANSFER_CLASS_3"/>
    <property type="match status" value="1"/>
</dbReference>
<dbReference type="PANTHER" id="PTHR11986:SF79">
    <property type="entry name" value="ACETYLORNITHINE AMINOTRANSFERASE, MITOCHONDRIAL"/>
    <property type="match status" value="1"/>
</dbReference>
<keyword evidence="7" id="KW-1185">Reference proteome</keyword>
<evidence type="ECO:0000313" key="7">
    <source>
        <dbReference type="Proteomes" id="UP000647339"/>
    </source>
</evidence>
<reference evidence="7" key="1">
    <citation type="journal article" date="2019" name="Int. J. Syst. Evol. Microbiol.">
        <title>The Global Catalogue of Microorganisms (GCM) 10K type strain sequencing project: providing services to taxonomists for standard genome sequencing and annotation.</title>
        <authorList>
            <consortium name="The Broad Institute Genomics Platform"/>
            <consortium name="The Broad Institute Genome Sequencing Center for Infectious Disease"/>
            <person name="Wu L."/>
            <person name="Ma J."/>
        </authorList>
    </citation>
    <scope>NUCLEOTIDE SEQUENCE [LARGE SCALE GENOMIC DNA]</scope>
    <source>
        <strain evidence="7">CGMCC 1.15407</strain>
    </source>
</reference>
<dbReference type="InterPro" id="IPR015422">
    <property type="entry name" value="PyrdxlP-dep_Trfase_small"/>
</dbReference>
<comment type="cofactor">
    <cofactor evidence="1">
        <name>pyridoxal 5'-phosphate</name>
        <dbReference type="ChEBI" id="CHEBI:597326"/>
    </cofactor>
</comment>
<dbReference type="EMBL" id="BMIU01000007">
    <property type="protein sequence ID" value="GGF29284.1"/>
    <property type="molecule type" value="Genomic_DNA"/>
</dbReference>
<organism evidence="6 7">
    <name type="scientific">Echinicola rosea</name>
    <dbReference type="NCBI Taxonomy" id="1807691"/>
    <lineage>
        <taxon>Bacteria</taxon>
        <taxon>Pseudomonadati</taxon>
        <taxon>Bacteroidota</taxon>
        <taxon>Cytophagia</taxon>
        <taxon>Cytophagales</taxon>
        <taxon>Cyclobacteriaceae</taxon>
        <taxon>Echinicola</taxon>
    </lineage>
</organism>
<dbReference type="InterPro" id="IPR015424">
    <property type="entry name" value="PyrdxlP-dep_Trfase"/>
</dbReference>
<protein>
    <submittedName>
        <fullName evidence="6">Aspartate aminotransferase family protein</fullName>
    </submittedName>
</protein>
<dbReference type="CDD" id="cd00610">
    <property type="entry name" value="OAT_like"/>
    <property type="match status" value="1"/>
</dbReference>
<dbReference type="InterPro" id="IPR005814">
    <property type="entry name" value="Aminotrans_3"/>
</dbReference>
<evidence type="ECO:0000256" key="2">
    <source>
        <dbReference type="ARBA" id="ARBA00022576"/>
    </source>
</evidence>
<accession>A0ABQ1UXR8</accession>